<accession>Q5ZNU1</accession>
<proteinExistence type="predicted"/>
<name>Q5ZNU1_9VIRU</name>
<dbReference type="GeneID" id="3238832"/>
<reference evidence="1 2" key="1">
    <citation type="journal article" date="2004" name="Science">
        <title>Genome sequence of a polydnavirus: insights into symbiotic virus evolution.</title>
        <authorList>
            <person name="Espagne E."/>
            <person name="Dupuy C."/>
            <person name="Huguet E."/>
            <person name="Cattolico L."/>
            <person name="Provost B."/>
            <person name="Martins N."/>
            <person name="Poirie M."/>
            <person name="Periquet G."/>
            <person name="Drezen J.M."/>
        </authorList>
    </citation>
    <scope>NUCLEOTIDE SEQUENCE [LARGE SCALE GENOMIC DNA]</scope>
</reference>
<dbReference type="Proteomes" id="UP000203537">
    <property type="component" value="Genome"/>
</dbReference>
<dbReference type="OrthoDB" id="39590at10239"/>
<sequence>MWFEYMVYVPKEWSGYSKQFLVTVIKNKTGNQWQVCGRLEGTTIRLQDVTGVLVYYRYCPWLKKCDDLRMHPDENEYFGVKMDCLCCSLACLVPYEWDHYYKSSTIEVILKKEITCDQIVKKITGIGIRVNYVTAHLHYWGDLPWMKKDKDKKGFPDPNDYFSVYIYCDNCEGHTYYTARQVTQSSSVRKEIITEIMPFYHRVYCWVPRSWLSVSWEALQKVLVKEISEYYMKYGRAEGSAVRINGTTARLQLHNETYWMRDDLDLRTIPNLKDYYTFQIPCVHCNRLQTGRNFPLINCSNLSPSWRQVLEMNSVVHQVVAKLSAEIAFETLSHQVDDKFLEKFGDILRQ</sequence>
<evidence type="ECO:0000313" key="2">
    <source>
        <dbReference type="Proteomes" id="UP000203537"/>
    </source>
</evidence>
<organism evidence="1 2">
    <name type="scientific">Bracoviriform congregatae</name>
    <dbReference type="NCBI Taxonomy" id="39640"/>
    <lineage>
        <taxon>Viruses</taxon>
        <taxon>Viruses incertae sedis</taxon>
        <taxon>Polydnaviriformidae</taxon>
        <taxon>Bracoviriform</taxon>
    </lineage>
</organism>
<dbReference type="EMBL" id="AJ632330">
    <property type="protein sequence ID" value="CAG18438.1"/>
    <property type="molecule type" value="Genomic_DNA"/>
</dbReference>
<evidence type="ECO:0000313" key="1">
    <source>
        <dbReference type="EMBL" id="CAG18438.1"/>
    </source>
</evidence>
<protein>
    <submittedName>
        <fullName evidence="1">Uncharacterized protein</fullName>
    </submittedName>
</protein>
<gene>
    <name evidence="1" type="ORF">CcBV_32.8</name>
</gene>
<dbReference type="RefSeq" id="YP_184894.1">
    <property type="nucleotide sequence ID" value="NC_006659.1"/>
</dbReference>
<dbReference type="KEGG" id="vg:3238832"/>